<evidence type="ECO:0000313" key="2">
    <source>
        <dbReference type="EMBL" id="KAH3859738.1"/>
    </source>
</evidence>
<reference evidence="2" key="1">
    <citation type="journal article" date="2019" name="bioRxiv">
        <title>The Genome of the Zebra Mussel, Dreissena polymorpha: A Resource for Invasive Species Research.</title>
        <authorList>
            <person name="McCartney M.A."/>
            <person name="Auch B."/>
            <person name="Kono T."/>
            <person name="Mallez S."/>
            <person name="Zhang Y."/>
            <person name="Obille A."/>
            <person name="Becker A."/>
            <person name="Abrahante J.E."/>
            <person name="Garbe J."/>
            <person name="Badalamenti J.P."/>
            <person name="Herman A."/>
            <person name="Mangelson H."/>
            <person name="Liachko I."/>
            <person name="Sullivan S."/>
            <person name="Sone E.D."/>
            <person name="Koren S."/>
            <person name="Silverstein K.A.T."/>
            <person name="Beckman K.B."/>
            <person name="Gohl D.M."/>
        </authorList>
    </citation>
    <scope>NUCLEOTIDE SEQUENCE</scope>
    <source>
        <strain evidence="2">Duluth1</strain>
        <tissue evidence="2">Whole animal</tissue>
    </source>
</reference>
<feature type="region of interest" description="Disordered" evidence="1">
    <location>
        <begin position="31"/>
        <end position="77"/>
    </location>
</feature>
<accession>A0A9D4RA02</accession>
<organism evidence="2 3">
    <name type="scientific">Dreissena polymorpha</name>
    <name type="common">Zebra mussel</name>
    <name type="synonym">Mytilus polymorpha</name>
    <dbReference type="NCBI Taxonomy" id="45954"/>
    <lineage>
        <taxon>Eukaryota</taxon>
        <taxon>Metazoa</taxon>
        <taxon>Spiralia</taxon>
        <taxon>Lophotrochozoa</taxon>
        <taxon>Mollusca</taxon>
        <taxon>Bivalvia</taxon>
        <taxon>Autobranchia</taxon>
        <taxon>Heteroconchia</taxon>
        <taxon>Euheterodonta</taxon>
        <taxon>Imparidentia</taxon>
        <taxon>Neoheterodontei</taxon>
        <taxon>Myida</taxon>
        <taxon>Dreissenoidea</taxon>
        <taxon>Dreissenidae</taxon>
        <taxon>Dreissena</taxon>
    </lineage>
</organism>
<feature type="region of interest" description="Disordered" evidence="1">
    <location>
        <begin position="153"/>
        <end position="175"/>
    </location>
</feature>
<feature type="compositionally biased region" description="Polar residues" evidence="1">
    <location>
        <begin position="154"/>
        <end position="165"/>
    </location>
</feature>
<comment type="caution">
    <text evidence="2">The sequence shown here is derived from an EMBL/GenBank/DDBJ whole genome shotgun (WGS) entry which is preliminary data.</text>
</comment>
<dbReference type="Proteomes" id="UP000828390">
    <property type="component" value="Unassembled WGS sequence"/>
</dbReference>
<dbReference type="AlphaFoldDB" id="A0A9D4RA02"/>
<feature type="compositionally biased region" description="Basic residues" evidence="1">
    <location>
        <begin position="42"/>
        <end position="53"/>
    </location>
</feature>
<proteinExistence type="predicted"/>
<protein>
    <submittedName>
        <fullName evidence="2">Uncharacterized protein</fullName>
    </submittedName>
</protein>
<feature type="compositionally biased region" description="Basic and acidic residues" evidence="1">
    <location>
        <begin position="54"/>
        <end position="74"/>
    </location>
</feature>
<dbReference type="EMBL" id="JAIWYP010000003">
    <property type="protein sequence ID" value="KAH3859738.1"/>
    <property type="molecule type" value="Genomic_DNA"/>
</dbReference>
<gene>
    <name evidence="2" type="ORF">DPMN_102561</name>
</gene>
<keyword evidence="3" id="KW-1185">Reference proteome</keyword>
<sequence length="202" mass="22622">MNTFRTQIGASFYSDALECLPDLKPGIPGLDPHGSCVGKNCRTNKRTGSRRKNSGRDPEKDFRHENKTEKERKTTAPINETNWRGPAITLEQWEEKMIEVIGEESIVGFGGVDTFAVQRTQQPMIAEQHGQSCSTMCVEPTVALEPQVVGGVATPNQKTKMSPSTKNKRRKTSEDGNISRNKLLNYVNLFKFRSHVVFLLVL</sequence>
<evidence type="ECO:0000256" key="1">
    <source>
        <dbReference type="SAM" id="MobiDB-lite"/>
    </source>
</evidence>
<reference evidence="2" key="2">
    <citation type="submission" date="2020-11" db="EMBL/GenBank/DDBJ databases">
        <authorList>
            <person name="McCartney M.A."/>
            <person name="Auch B."/>
            <person name="Kono T."/>
            <person name="Mallez S."/>
            <person name="Becker A."/>
            <person name="Gohl D.M."/>
            <person name="Silverstein K.A.T."/>
            <person name="Koren S."/>
            <person name="Bechman K.B."/>
            <person name="Herman A."/>
            <person name="Abrahante J.E."/>
            <person name="Garbe J."/>
        </authorList>
    </citation>
    <scope>NUCLEOTIDE SEQUENCE</scope>
    <source>
        <strain evidence="2">Duluth1</strain>
        <tissue evidence="2">Whole animal</tissue>
    </source>
</reference>
<evidence type="ECO:0000313" key="3">
    <source>
        <dbReference type="Proteomes" id="UP000828390"/>
    </source>
</evidence>
<name>A0A9D4RA02_DREPO</name>